<dbReference type="Proteomes" id="UP000183496">
    <property type="component" value="Unassembled WGS sequence"/>
</dbReference>
<evidence type="ECO:0000313" key="1">
    <source>
        <dbReference type="EMBL" id="SER69813.1"/>
    </source>
</evidence>
<evidence type="ECO:0000313" key="2">
    <source>
        <dbReference type="Proteomes" id="UP000183496"/>
    </source>
</evidence>
<comment type="caution">
    <text evidence="1">The sequence shown here is derived from an EMBL/GenBank/DDBJ whole genome shotgun (WGS) entry which is preliminary data.</text>
</comment>
<dbReference type="EMBL" id="FOFY01000030">
    <property type="protein sequence ID" value="SER69813.1"/>
    <property type="molecule type" value="Genomic_DNA"/>
</dbReference>
<sequence>MNYIRNINKYLYILVFTLVSTVVGYAQSVNAGGNRTICGTEYTLEGSTDAGDTKGITWSIESKPAGATDPIISNPNILTPTVTGMNKPGPYVFKLTKVNAGGSITAPSKVTITSSGDVSSFSAGSNILNVPATTGTVQLNGVIPEGFTGEWRAVNILQYEKYSTTTDINTSISNKNIANPTFSLIKKSNHDADPAYKLILKITSIHNPFCVIEKEVIVRFIPNPHIIVPEQISSCGENIVDDTMFFDLLANSPAFATDKPNAAGSPTSGTTITLNTIQKPGTGVFDFKLLDISRVYFRMDNVGVYKFTLTVKNAIGEYTTPIITFNKTGVKPGEINFVLADHPEQYMNYAGGGTGGELLCGKVGDSSPINVYFSLNEKDDPLTTITTASASSGNTPGGVVPNVQMFEAGKKVRYFTVTPPVGGWKAGTYPISINISNGGCYISVSYYIHVSDGNRSDLKVEDIIVCYPGTGTVKANVILPTPFQEVINKTYFQGFYGNYELEVVSKPNGSAEPQFERDIWNQRTLKSTSTVIDNLNKPGEYVFKIKAIGYGSHVDWLVAQEYACSGASRETTFKVIVSEQVGSNAGSNQDDLFCRARTVLVGNDPGAGQGKWTVESAPVGMTPTFSDDTNSRTIVAGLDATGTYKFTWTITTGDCISASTVEVITDQDNCKKPLIITNPTTTSKTIKRKK</sequence>
<organism evidence="1 2">
    <name type="scientific">Myroides profundi</name>
    <dbReference type="NCBI Taxonomy" id="480520"/>
    <lineage>
        <taxon>Bacteria</taxon>
        <taxon>Pseudomonadati</taxon>
        <taxon>Bacteroidota</taxon>
        <taxon>Flavobacteriia</taxon>
        <taxon>Flavobacteriales</taxon>
        <taxon>Flavobacteriaceae</taxon>
        <taxon>Myroides</taxon>
    </lineage>
</organism>
<proteinExistence type="predicted"/>
<dbReference type="Gene3D" id="2.60.40.10">
    <property type="entry name" value="Immunoglobulins"/>
    <property type="match status" value="1"/>
</dbReference>
<name>A0AAJ5BFK7_MYRPR</name>
<dbReference type="AlphaFoldDB" id="A0AAJ5BFK7"/>
<dbReference type="InterPro" id="IPR013783">
    <property type="entry name" value="Ig-like_fold"/>
</dbReference>
<protein>
    <submittedName>
        <fullName evidence="1">Uncharacterized protein</fullName>
    </submittedName>
</protein>
<accession>A0AAJ5BFK7</accession>
<dbReference type="RefSeq" id="WP_041892557.1">
    <property type="nucleotide sequence ID" value="NZ_CP010817.1"/>
</dbReference>
<keyword evidence="2" id="KW-1185">Reference proteome</keyword>
<reference evidence="1 2" key="1">
    <citation type="submission" date="2016-10" db="EMBL/GenBank/DDBJ databases">
        <authorList>
            <person name="Varghese N."/>
            <person name="Submissions S."/>
        </authorList>
    </citation>
    <scope>NUCLEOTIDE SEQUENCE [LARGE SCALE GENOMIC DNA]</scope>
    <source>
        <strain evidence="2">DSM 19823 / KCTC 23066 / CCTCC M 208030 / D25</strain>
    </source>
</reference>
<gene>
    <name evidence="1" type="ORF">SAMN04488089_1303</name>
</gene>